<proteinExistence type="predicted"/>
<feature type="compositionally biased region" description="Basic and acidic residues" evidence="1">
    <location>
        <begin position="206"/>
        <end position="217"/>
    </location>
</feature>
<evidence type="ECO:0000256" key="1">
    <source>
        <dbReference type="SAM" id="MobiDB-lite"/>
    </source>
</evidence>
<feature type="compositionally biased region" description="Low complexity" evidence="1">
    <location>
        <begin position="254"/>
        <end position="272"/>
    </location>
</feature>
<dbReference type="InterPro" id="IPR009785">
    <property type="entry name" value="Prophage_Lj928_Orf309"/>
</dbReference>
<accession>A0A943DE95</accession>
<reference evidence="2" key="1">
    <citation type="submission" date="2021-02" db="EMBL/GenBank/DDBJ databases">
        <title>Infant gut strain persistence is associated with maternal origin, phylogeny, and functional potential including surface adhesion and iron acquisition.</title>
        <authorList>
            <person name="Lou Y.C."/>
        </authorList>
    </citation>
    <scope>NUCLEOTIDE SEQUENCE</scope>
    <source>
        <strain evidence="2">L3_101_000M1_dasL3_101_000M1_concoct_87</strain>
    </source>
</reference>
<feature type="region of interest" description="Disordered" evidence="1">
    <location>
        <begin position="206"/>
        <end position="272"/>
    </location>
</feature>
<protein>
    <submittedName>
        <fullName evidence="2">DUF1351 domain-containing protein</fullName>
    </submittedName>
</protein>
<gene>
    <name evidence="2" type="ORF">KHY36_02320</name>
</gene>
<evidence type="ECO:0000313" key="3">
    <source>
        <dbReference type="Proteomes" id="UP000759273"/>
    </source>
</evidence>
<evidence type="ECO:0000313" key="2">
    <source>
        <dbReference type="EMBL" id="MBS5331349.1"/>
    </source>
</evidence>
<dbReference type="AlphaFoldDB" id="A0A943DE95"/>
<sequence length="309" mass="34478">MDGNSEQLQVINLKQLPIIEERLRDVKAKIEQRTSAVMALAVTEETRTDVKKIRTEVRKELEGYEAQRMAVKKAIMTPYEQFEAVYKECVSNPYKAADEALGKKIADVEVGIKQQKEDDVRAFFTELTSGFGLDWLKFEQMNLKVTLTCTPKAMKAAITQSVTKIVRDCAALEENPDRDEIMVEYQKSLDLGSACQIVQQRHKQLEAQRRAAEERRARQQAQQEAEAKAKAAIEAETVKRAAEQPAPPHEVATPPRAESPAQAPAAATAPAAPAEKKYLAKFAVTGTLPQLKALKAFMEKEGMQYDTIS</sequence>
<feature type="compositionally biased region" description="Basic and acidic residues" evidence="1">
    <location>
        <begin position="225"/>
        <end position="242"/>
    </location>
</feature>
<name>A0A943DE95_9FIRM</name>
<dbReference type="Pfam" id="PF07083">
    <property type="entry name" value="DUF1351"/>
    <property type="match status" value="1"/>
</dbReference>
<comment type="caution">
    <text evidence="2">The sequence shown here is derived from an EMBL/GenBank/DDBJ whole genome shotgun (WGS) entry which is preliminary data.</text>
</comment>
<organism evidence="2 3">
    <name type="scientific">Subdoligranulum variabile</name>
    <dbReference type="NCBI Taxonomy" id="214851"/>
    <lineage>
        <taxon>Bacteria</taxon>
        <taxon>Bacillati</taxon>
        <taxon>Bacillota</taxon>
        <taxon>Clostridia</taxon>
        <taxon>Eubacteriales</taxon>
        <taxon>Oscillospiraceae</taxon>
        <taxon>Subdoligranulum</taxon>
    </lineage>
</organism>
<dbReference type="EMBL" id="JAGZGG010000003">
    <property type="protein sequence ID" value="MBS5331349.1"/>
    <property type="molecule type" value="Genomic_DNA"/>
</dbReference>
<dbReference type="Proteomes" id="UP000759273">
    <property type="component" value="Unassembled WGS sequence"/>
</dbReference>